<organism evidence="2 3">
    <name type="scientific">Hepatospora eriocheir</name>
    <dbReference type="NCBI Taxonomy" id="1081669"/>
    <lineage>
        <taxon>Eukaryota</taxon>
        <taxon>Fungi</taxon>
        <taxon>Fungi incertae sedis</taxon>
        <taxon>Microsporidia</taxon>
        <taxon>Hepatosporidae</taxon>
        <taxon>Hepatospora</taxon>
    </lineage>
</organism>
<dbReference type="Pfam" id="PF15249">
    <property type="entry name" value="GLTSCR1"/>
    <property type="match status" value="1"/>
</dbReference>
<sequence length="254" mass="29456">MKNKKVEHSDNVVYSESGTVTDINNCETSSYDKILSSDWVDSENATIESNLVAPRGRGRPRKYPQSAYQTNFEGVGPLYYRNYFTAGNFDSDNMFSRNSKVASFIEKDSFMLNHYEKSPFVSLNHAVEVLLPYHIYANPLEDLKFLGALNEIDLRQEIDIMADNFTKTVIDVQPKISFTAQLILLHEKVYFSNKLESSKVPLIKKRELRKTRPKYIKKRVTKKGVFLRFKYCKSLFIYGTITKTKIHMKSSHFE</sequence>
<dbReference type="AlphaFoldDB" id="A0A1X0QI89"/>
<protein>
    <recommendedName>
        <fullName evidence="1">GLTSCR protein conserved domain-containing protein</fullName>
    </recommendedName>
</protein>
<dbReference type="VEuPathDB" id="MicrosporidiaDB:A0H76_786"/>
<dbReference type="InterPro" id="IPR015671">
    <property type="entry name" value="GSCR1_dom"/>
</dbReference>
<proteinExistence type="predicted"/>
<dbReference type="EMBL" id="LTAI01000184">
    <property type="protein sequence ID" value="ORD99479.1"/>
    <property type="molecule type" value="Genomic_DNA"/>
</dbReference>
<evidence type="ECO:0000313" key="2">
    <source>
        <dbReference type="EMBL" id="ORD99479.1"/>
    </source>
</evidence>
<accession>A0A1X0QI89</accession>
<name>A0A1X0QI89_9MICR</name>
<evidence type="ECO:0000313" key="3">
    <source>
        <dbReference type="Proteomes" id="UP000192501"/>
    </source>
</evidence>
<dbReference type="Proteomes" id="UP000192501">
    <property type="component" value="Unassembled WGS sequence"/>
</dbReference>
<reference evidence="2 3" key="1">
    <citation type="journal article" date="2017" name="Environ. Microbiol.">
        <title>Decay of the glycolytic pathway and adaptation to intranuclear parasitism within Enterocytozoonidae microsporidia.</title>
        <authorList>
            <person name="Wiredu Boakye D."/>
            <person name="Jaroenlak P."/>
            <person name="Prachumwat A."/>
            <person name="Williams T.A."/>
            <person name="Bateman K.S."/>
            <person name="Itsathitphaisarn O."/>
            <person name="Sritunyalucksana K."/>
            <person name="Paszkiewicz K.H."/>
            <person name="Moore K.A."/>
            <person name="Stentiford G.D."/>
            <person name="Williams B.A."/>
        </authorList>
    </citation>
    <scope>NUCLEOTIDE SEQUENCE [LARGE SCALE GENOMIC DNA]</scope>
    <source>
        <strain evidence="3">canceri</strain>
    </source>
</reference>
<evidence type="ECO:0000259" key="1">
    <source>
        <dbReference type="Pfam" id="PF15249"/>
    </source>
</evidence>
<comment type="caution">
    <text evidence="2">The sequence shown here is derived from an EMBL/GenBank/DDBJ whole genome shotgun (WGS) entry which is preliminary data.</text>
</comment>
<gene>
    <name evidence="2" type="ORF">A0H76_786</name>
</gene>
<dbReference type="VEuPathDB" id="MicrosporidiaDB:HERIO_2626"/>
<feature type="domain" description="GLTSCR protein conserved" evidence="1">
    <location>
        <begin position="117"/>
        <end position="192"/>
    </location>
</feature>